<evidence type="ECO:0000259" key="7">
    <source>
        <dbReference type="Pfam" id="PF21365"/>
    </source>
</evidence>
<organism evidence="8 9">
    <name type="scientific">Candidatus Thermoflexus japonica</name>
    <dbReference type="NCBI Taxonomy" id="2035417"/>
    <lineage>
        <taxon>Bacteria</taxon>
        <taxon>Bacillati</taxon>
        <taxon>Chloroflexota</taxon>
        <taxon>Thermoflexia</taxon>
        <taxon>Thermoflexales</taxon>
        <taxon>Thermoflexaceae</taxon>
        <taxon>Thermoflexus</taxon>
    </lineage>
</organism>
<protein>
    <submittedName>
        <fullName evidence="8">Oligosaccharide 4-alpha-D-glucosyltransferase</fullName>
        <ecNumber evidence="8">2.4.1.161</ecNumber>
    </submittedName>
</protein>
<dbReference type="SUPFAM" id="SSF51011">
    <property type="entry name" value="Glycosyl hydrolase domain"/>
    <property type="match status" value="1"/>
</dbReference>
<dbReference type="Gene3D" id="3.20.20.80">
    <property type="entry name" value="Glycosidases"/>
    <property type="match status" value="1"/>
</dbReference>
<dbReference type="Pfam" id="PF01055">
    <property type="entry name" value="Glyco_hydro_31_2nd"/>
    <property type="match status" value="1"/>
</dbReference>
<comment type="caution">
    <text evidence="8">The sequence shown here is derived from an EMBL/GenBank/DDBJ whole genome shotgun (WGS) entry which is preliminary data.</text>
</comment>
<dbReference type="InterPro" id="IPR025887">
    <property type="entry name" value="Glyco_hydro_31_N_dom"/>
</dbReference>
<reference evidence="9" key="1">
    <citation type="submission" date="2017-09" db="EMBL/GenBank/DDBJ databases">
        <title>Metaegenomics of thermophilic ammonia-oxidizing enrichment culture.</title>
        <authorList>
            <person name="Kato S."/>
            <person name="Suzuki K."/>
        </authorList>
    </citation>
    <scope>NUCLEOTIDE SEQUENCE [LARGE SCALE GENOMIC DNA]</scope>
</reference>
<dbReference type="GO" id="GO:0005975">
    <property type="term" value="P:carbohydrate metabolic process"/>
    <property type="evidence" value="ECO:0007669"/>
    <property type="project" value="InterPro"/>
</dbReference>
<evidence type="ECO:0000259" key="5">
    <source>
        <dbReference type="Pfam" id="PF01055"/>
    </source>
</evidence>
<dbReference type="AlphaFoldDB" id="A0A2H5Y633"/>
<dbReference type="InterPro" id="IPR000322">
    <property type="entry name" value="Glyco_hydro_31_TIM"/>
</dbReference>
<keyword evidence="8" id="KW-0808">Transferase</keyword>
<feature type="domain" description="Glycoside hydrolase family 31 TIM barrel" evidence="5">
    <location>
        <begin position="269"/>
        <end position="597"/>
    </location>
</feature>
<dbReference type="InterPro" id="IPR011013">
    <property type="entry name" value="Gal_mutarotase_sf_dom"/>
</dbReference>
<dbReference type="GO" id="GO:0030246">
    <property type="term" value="F:carbohydrate binding"/>
    <property type="evidence" value="ECO:0007669"/>
    <property type="project" value="InterPro"/>
</dbReference>
<dbReference type="PANTHER" id="PTHR22762">
    <property type="entry name" value="ALPHA-GLUCOSIDASE"/>
    <property type="match status" value="1"/>
</dbReference>
<dbReference type="GO" id="GO:0004553">
    <property type="term" value="F:hydrolase activity, hydrolyzing O-glycosyl compounds"/>
    <property type="evidence" value="ECO:0007669"/>
    <property type="project" value="InterPro"/>
</dbReference>
<keyword evidence="2 4" id="KW-0378">Hydrolase</keyword>
<accession>A0A2H5Y633</accession>
<evidence type="ECO:0000259" key="6">
    <source>
        <dbReference type="Pfam" id="PF13802"/>
    </source>
</evidence>
<dbReference type="CDD" id="cd14752">
    <property type="entry name" value="GH31_N"/>
    <property type="match status" value="1"/>
</dbReference>
<feature type="domain" description="Glycosyl hydrolase family 31 C-terminal" evidence="7">
    <location>
        <begin position="605"/>
        <end position="691"/>
    </location>
</feature>
<dbReference type="GO" id="GO:0033825">
    <property type="term" value="F:oligosaccharide 4-alpha-D-glucosyltransferase activity"/>
    <property type="evidence" value="ECO:0007669"/>
    <property type="project" value="UniProtKB-EC"/>
</dbReference>
<name>A0A2H5Y633_9CHLR</name>
<feature type="domain" description="Glycoside hydrolase family 31 N-terminal" evidence="6">
    <location>
        <begin position="68"/>
        <end position="228"/>
    </location>
</feature>
<evidence type="ECO:0000256" key="4">
    <source>
        <dbReference type="RuleBase" id="RU361185"/>
    </source>
</evidence>
<dbReference type="InterPro" id="IPR030458">
    <property type="entry name" value="Glyco_hydro_31_AS"/>
</dbReference>
<dbReference type="SUPFAM" id="SSF51445">
    <property type="entry name" value="(Trans)glycosidases"/>
    <property type="match status" value="1"/>
</dbReference>
<dbReference type="InterPro" id="IPR048395">
    <property type="entry name" value="Glyco_hydro_31_C"/>
</dbReference>
<dbReference type="InterPro" id="IPR017853">
    <property type="entry name" value="GH"/>
</dbReference>
<proteinExistence type="inferred from homology"/>
<evidence type="ECO:0000313" key="9">
    <source>
        <dbReference type="Proteomes" id="UP000236642"/>
    </source>
</evidence>
<dbReference type="InterPro" id="IPR013780">
    <property type="entry name" value="Glyco_hydro_b"/>
</dbReference>
<comment type="similarity">
    <text evidence="1 4">Belongs to the glycosyl hydrolase 31 family.</text>
</comment>
<evidence type="ECO:0000256" key="1">
    <source>
        <dbReference type="ARBA" id="ARBA00007806"/>
    </source>
</evidence>
<dbReference type="PROSITE" id="PS00129">
    <property type="entry name" value="GLYCOSYL_HYDROL_F31_1"/>
    <property type="match status" value="1"/>
</dbReference>
<dbReference type="Gene3D" id="2.60.40.1180">
    <property type="entry name" value="Golgi alpha-mannosidase II"/>
    <property type="match status" value="1"/>
</dbReference>
<sequence length="802" mass="91309">MDPRKWLLALRFVGLRTAWRAVRAAWERDRAERAHKRPGARPWRPIRPLERLVPLADGARLTGPDAELEIRFLAPDVLRLTWTPGRLPIPYAIARDILEDTRISVVPQPDGWCLESAAIRIEVGMDGRVRFQTAAGRVWREEDPPERQGEAWRHRVRLRPEERLYGLGERAAPLNRRGRVYRMWNLDPGGSYGPGADPLYLGVPLWISLHTDGVYLVFYENPSDATFDLGASEPDAAWVSFAGGALRYYVFYGSLEHVLARYTERTGRPPLPPRWALGFHQSRWSYKSADEVRAVVQGFRDHDLPLHAIHLDIDFMDGYRVFTVDRRRFPDLPDLIRELEGQGIRTVVILDPGVKIDPGYSVYQEGMAQGMFCRLPDGKVYRGLVWPGWCVFPDFTDPAVRAWWGIHYRPFVEMGVAGFWHDMNEPTTFVAWGEPTFPRVVRHAMEGRGGDHQEAHNLYGLLMNRAAWEALRELQPDRRPFLLTRSGWAGVQRYAWNWTGDTESTWAALRQTIPTVLGLGLSGIPYTGPDIGGFSGAPTAELFVRWFQAAAFMPFFRNHAAKGTPRREPWVFGEPALSIVREFLRLRVRLLPYLYTLAWEATQTGAPLLRPLFWLDPKDPALWEIEDAFLLGSSLLVAPVMEEGARSRKVFLPSGEWYDFWSDQPFVGPEVVEVEAPLERIPVFVRAGSILPMAEDGLTLHLYGLPGREGEGILYQDSGDGFGPYRVDRFHERRQEGTLRIRRTEEGDLPWPGDGLRFQIHGFIPARAVVDGRSVPVEGRALIVPLFEELIVEVDPDPSRTG</sequence>
<dbReference type="CDD" id="cd06604">
    <property type="entry name" value="GH31_glucosidase_II_MalA"/>
    <property type="match status" value="1"/>
</dbReference>
<dbReference type="EC" id="2.4.1.161" evidence="8"/>
<evidence type="ECO:0000313" key="8">
    <source>
        <dbReference type="EMBL" id="GBD08904.1"/>
    </source>
</evidence>
<dbReference type="Gene3D" id="2.60.40.1760">
    <property type="entry name" value="glycosyl hydrolase (family 31)"/>
    <property type="match status" value="1"/>
</dbReference>
<dbReference type="Proteomes" id="UP000236642">
    <property type="component" value="Unassembled WGS sequence"/>
</dbReference>
<dbReference type="SUPFAM" id="SSF74650">
    <property type="entry name" value="Galactose mutarotase-like"/>
    <property type="match status" value="1"/>
</dbReference>
<gene>
    <name evidence="8" type="ORF">HRbin22_01150</name>
</gene>
<keyword evidence="3 4" id="KW-0326">Glycosidase</keyword>
<dbReference type="Pfam" id="PF21365">
    <property type="entry name" value="Glyco_hydro_31_3rd"/>
    <property type="match status" value="1"/>
</dbReference>
<evidence type="ECO:0000256" key="3">
    <source>
        <dbReference type="ARBA" id="ARBA00023295"/>
    </source>
</evidence>
<dbReference type="PANTHER" id="PTHR22762:SF120">
    <property type="entry name" value="HETEROGLYCAN GLUCOSIDASE 1"/>
    <property type="match status" value="1"/>
</dbReference>
<evidence type="ECO:0000256" key="2">
    <source>
        <dbReference type="ARBA" id="ARBA00022801"/>
    </source>
</evidence>
<dbReference type="Pfam" id="PF13802">
    <property type="entry name" value="Gal_mutarotas_2"/>
    <property type="match status" value="1"/>
</dbReference>
<dbReference type="EMBL" id="BEHY01000021">
    <property type="protein sequence ID" value="GBD08904.1"/>
    <property type="molecule type" value="Genomic_DNA"/>
</dbReference>
<keyword evidence="8" id="KW-0328">Glycosyltransferase</keyword>